<organism evidence="2 3">
    <name type="scientific">Romanomermis culicivorax</name>
    <name type="common">Nematode worm</name>
    <dbReference type="NCBI Taxonomy" id="13658"/>
    <lineage>
        <taxon>Eukaryota</taxon>
        <taxon>Metazoa</taxon>
        <taxon>Ecdysozoa</taxon>
        <taxon>Nematoda</taxon>
        <taxon>Enoplea</taxon>
        <taxon>Dorylaimia</taxon>
        <taxon>Mermithida</taxon>
        <taxon>Mermithoidea</taxon>
        <taxon>Mermithidae</taxon>
        <taxon>Romanomermis</taxon>
    </lineage>
</organism>
<dbReference type="Proteomes" id="UP000887565">
    <property type="component" value="Unplaced"/>
</dbReference>
<reference evidence="3" key="1">
    <citation type="submission" date="2022-11" db="UniProtKB">
        <authorList>
            <consortium name="WormBaseParasite"/>
        </authorList>
    </citation>
    <scope>IDENTIFICATION</scope>
</reference>
<feature type="compositionally biased region" description="Basic and acidic residues" evidence="1">
    <location>
        <begin position="45"/>
        <end position="61"/>
    </location>
</feature>
<dbReference type="AlphaFoldDB" id="A0A915K5N5"/>
<keyword evidence="2" id="KW-1185">Reference proteome</keyword>
<evidence type="ECO:0000313" key="2">
    <source>
        <dbReference type="Proteomes" id="UP000887565"/>
    </source>
</evidence>
<evidence type="ECO:0000256" key="1">
    <source>
        <dbReference type="SAM" id="MobiDB-lite"/>
    </source>
</evidence>
<protein>
    <submittedName>
        <fullName evidence="3">Uncharacterized protein</fullName>
    </submittedName>
</protein>
<evidence type="ECO:0000313" key="3">
    <source>
        <dbReference type="WBParaSite" id="nRc.2.0.1.t33509-RA"/>
    </source>
</evidence>
<proteinExistence type="predicted"/>
<name>A0A915K5N5_ROMCU</name>
<accession>A0A915K5N5</accession>
<dbReference type="WBParaSite" id="nRc.2.0.1.t33509-RA">
    <property type="protein sequence ID" value="nRc.2.0.1.t33509-RA"/>
    <property type="gene ID" value="nRc.2.0.1.g33509"/>
</dbReference>
<sequence length="75" mass="8953">MSLGAQKDLHAKHPAYTGKFFSRVDCISWTKNREKRFRPTMQLLSRDEKRNGGSIPEEKREEKFEVQRIVRNIIY</sequence>
<feature type="region of interest" description="Disordered" evidence="1">
    <location>
        <begin position="40"/>
        <end position="61"/>
    </location>
</feature>